<keyword evidence="2" id="KW-1185">Reference proteome</keyword>
<protein>
    <submittedName>
        <fullName evidence="1">Uncharacterized protein</fullName>
    </submittedName>
</protein>
<dbReference type="RefSeq" id="WP_303278305.1">
    <property type="nucleotide sequence ID" value="NZ_JAUOEK010000120.1"/>
</dbReference>
<dbReference type="Proteomes" id="UP001176883">
    <property type="component" value="Unassembled WGS sequence"/>
</dbReference>
<proteinExistence type="predicted"/>
<gene>
    <name evidence="1" type="ORF">Q4Q35_12435</name>
</gene>
<name>A0ABT8WC65_9FLAO</name>
<reference evidence="1" key="1">
    <citation type="submission" date="2023-07" db="EMBL/GenBank/DDBJ databases">
        <title>Two novel species in the genus Flavivirga.</title>
        <authorList>
            <person name="Kwon K."/>
        </authorList>
    </citation>
    <scope>NUCLEOTIDE SEQUENCE</scope>
    <source>
        <strain evidence="1">KCTC 52353</strain>
    </source>
</reference>
<dbReference type="EMBL" id="JAUOEK010000120">
    <property type="protein sequence ID" value="MDO5970616.1"/>
    <property type="molecule type" value="Genomic_DNA"/>
</dbReference>
<evidence type="ECO:0000313" key="2">
    <source>
        <dbReference type="Proteomes" id="UP001176883"/>
    </source>
</evidence>
<evidence type="ECO:0000313" key="1">
    <source>
        <dbReference type="EMBL" id="MDO5970616.1"/>
    </source>
</evidence>
<organism evidence="1 2">
    <name type="scientific">Flavivirga aquimarina</name>
    <dbReference type="NCBI Taxonomy" id="2027862"/>
    <lineage>
        <taxon>Bacteria</taxon>
        <taxon>Pseudomonadati</taxon>
        <taxon>Bacteroidota</taxon>
        <taxon>Flavobacteriia</taxon>
        <taxon>Flavobacteriales</taxon>
        <taxon>Flavobacteriaceae</taxon>
        <taxon>Flavivirga</taxon>
    </lineage>
</organism>
<accession>A0ABT8WC65</accession>
<sequence>MRLIDTLQQLPAVKIAEVSHSAYRYGDISWQIINGRYTPYAGHLYISDEDLQINYIKY</sequence>
<comment type="caution">
    <text evidence="1">The sequence shown here is derived from an EMBL/GenBank/DDBJ whole genome shotgun (WGS) entry which is preliminary data.</text>
</comment>